<evidence type="ECO:0000313" key="3">
    <source>
        <dbReference type="EMBL" id="MBC5695430.1"/>
    </source>
</evidence>
<comment type="caution">
    <text evidence="3">The sequence shown here is derived from an EMBL/GenBank/DDBJ whole genome shotgun (WGS) entry which is preliminary data.</text>
</comment>
<feature type="signal peptide" evidence="1">
    <location>
        <begin position="1"/>
        <end position="24"/>
    </location>
</feature>
<proteinExistence type="predicted"/>
<feature type="domain" description="Copper amine oxidase-like N-terminal" evidence="2">
    <location>
        <begin position="239"/>
        <end position="328"/>
    </location>
</feature>
<gene>
    <name evidence="3" type="ORF">H8S02_05645</name>
</gene>
<dbReference type="SUPFAM" id="SSF55383">
    <property type="entry name" value="Copper amine oxidase, domain N"/>
    <property type="match status" value="1"/>
</dbReference>
<dbReference type="Gene3D" id="3.30.457.10">
    <property type="entry name" value="Copper amine oxidase-like, N-terminal domain"/>
    <property type="match status" value="1"/>
</dbReference>
<reference evidence="3 4" key="1">
    <citation type="submission" date="2020-08" db="EMBL/GenBank/DDBJ databases">
        <title>Genome public.</title>
        <authorList>
            <person name="Liu C."/>
            <person name="Sun Q."/>
        </authorList>
    </citation>
    <scope>NUCLEOTIDE SEQUENCE [LARGE SCALE GENOMIC DNA]</scope>
    <source>
        <strain evidence="3 4">M2</strain>
    </source>
</reference>
<evidence type="ECO:0000256" key="1">
    <source>
        <dbReference type="SAM" id="SignalP"/>
    </source>
</evidence>
<evidence type="ECO:0000313" key="4">
    <source>
        <dbReference type="Proteomes" id="UP000641741"/>
    </source>
</evidence>
<dbReference type="EMBL" id="JACOPK010000004">
    <property type="protein sequence ID" value="MBC5695430.1"/>
    <property type="molecule type" value="Genomic_DNA"/>
</dbReference>
<dbReference type="Pfam" id="PF07833">
    <property type="entry name" value="Cu_amine_oxidN1"/>
    <property type="match status" value="1"/>
</dbReference>
<sequence>MMKRTMGGVLAAAMMMMSALPAAGAVDVSHLNGTGSSTLTQAAADTLPSLSVAPMTELATVVSYENGDLTVKTADGDELVLHTENAIVMDTQTAAAADLSALKAGESVYVYHDEAVTMSLPAQTTAYAVLTNLTDKHAPASLLTAEAVQKNDDGSVTVTCQSGALHLTIAKDASVQPFMTRNIVTVDDIHVGTRFLAWFDVAATSYPAQAAADRVVIPGQEDSRFLVFSKDGSQLTEGCVADGVAMIPVRKVAENLGYKVSWDGKTQTVILKKGETPINVQLGADRYHAGNDRTGGVSLGAASYEINGTSWVPAELFQLAGETISFSNGSLTLGSLMLTAVAE</sequence>
<keyword evidence="4" id="KW-1185">Reference proteome</keyword>
<dbReference type="RefSeq" id="WP_186969689.1">
    <property type="nucleotide sequence ID" value="NZ_JACOPK010000004.1"/>
</dbReference>
<dbReference type="InterPro" id="IPR012854">
    <property type="entry name" value="Cu_amine_oxidase-like_N"/>
</dbReference>
<name>A0ABR7GM89_9FIRM</name>
<evidence type="ECO:0000259" key="2">
    <source>
        <dbReference type="Pfam" id="PF07833"/>
    </source>
</evidence>
<dbReference type="Proteomes" id="UP000641741">
    <property type="component" value="Unassembled WGS sequence"/>
</dbReference>
<keyword evidence="1" id="KW-0732">Signal</keyword>
<organism evidence="3 4">
    <name type="scientific">Agathobaculum hominis</name>
    <dbReference type="NCBI Taxonomy" id="2763014"/>
    <lineage>
        <taxon>Bacteria</taxon>
        <taxon>Bacillati</taxon>
        <taxon>Bacillota</taxon>
        <taxon>Clostridia</taxon>
        <taxon>Eubacteriales</taxon>
        <taxon>Butyricicoccaceae</taxon>
        <taxon>Agathobaculum</taxon>
    </lineage>
</organism>
<accession>A0ABR7GM89</accession>
<protein>
    <submittedName>
        <fullName evidence="3">Copper amine oxidase N-terminal domain-containing protein</fullName>
    </submittedName>
</protein>
<feature type="chain" id="PRO_5047169905" evidence="1">
    <location>
        <begin position="25"/>
        <end position="343"/>
    </location>
</feature>
<dbReference type="InterPro" id="IPR036582">
    <property type="entry name" value="Mao_N_sf"/>
</dbReference>